<organism evidence="1 2">
    <name type="scientific">Meishania litoralis</name>
    <dbReference type="NCBI Taxonomy" id="3434685"/>
    <lineage>
        <taxon>Bacteria</taxon>
        <taxon>Pseudomonadati</taxon>
        <taxon>Bacteroidota</taxon>
        <taxon>Flavobacteriia</taxon>
        <taxon>Flavobacteriales</taxon>
        <taxon>Flavobacteriaceae</taxon>
        <taxon>Meishania</taxon>
    </lineage>
</organism>
<comment type="caution">
    <text evidence="1">The sequence shown here is derived from an EMBL/GenBank/DDBJ whole genome shotgun (WGS) entry which is preliminary data.</text>
</comment>
<evidence type="ECO:0000313" key="1">
    <source>
        <dbReference type="EMBL" id="MFH6603135.1"/>
    </source>
</evidence>
<reference evidence="1" key="1">
    <citation type="submission" date="2024-09" db="EMBL/GenBank/DDBJ databases">
        <authorList>
            <person name="Liu J."/>
        </authorList>
    </citation>
    <scope>NUCLEOTIDE SEQUENCE</scope>
    <source>
        <strain evidence="1">NBU2967</strain>
    </source>
</reference>
<dbReference type="Proteomes" id="UP001595191">
    <property type="component" value="Unassembled WGS sequence"/>
</dbReference>
<dbReference type="EMBL" id="JBHFPV010000001">
    <property type="protein sequence ID" value="MFH6603135.1"/>
    <property type="molecule type" value="Genomic_DNA"/>
</dbReference>
<accession>A0ACC7LHZ4</accession>
<keyword evidence="2" id="KW-1185">Reference proteome</keyword>
<proteinExistence type="predicted"/>
<gene>
    <name evidence="1" type="ORF">ACEZ3G_06580</name>
</gene>
<name>A0ACC7LHZ4_9FLAO</name>
<sequence>MKYFLKNTLNLPLGIVFSVLLWSCKAQYISSTDFTPEFGFTKGIEGPAVDKDGNLYAVNFEKEGTIGIVDGEGKGKIFLELPGKSVGNGIRFDQNGNMFIADYVGHNVYRVEKGGKEPKVHAHNPEMSQPNDLAIAPDGTIYLSDPNWAESTGRIWMVDKNKKIILLEENMGTTNGIEVSPDGKKLYVNESVQRNVWRYDIASDGSISKKALFMAFEDFGMDGMRCDMKGNLYITRYDKGEIAIVSPEGKIIKEVKLKGKKPSNITFGGQNGKTCFVTMADRGCFESFMAPYPGNYFNQVH</sequence>
<protein>
    <submittedName>
        <fullName evidence="1">SMP-30/gluconolactonase/LRE family protein</fullName>
    </submittedName>
</protein>
<evidence type="ECO:0000313" key="2">
    <source>
        <dbReference type="Proteomes" id="UP001595191"/>
    </source>
</evidence>